<dbReference type="GO" id="GO:0005737">
    <property type="term" value="C:cytoplasm"/>
    <property type="evidence" value="ECO:0007669"/>
    <property type="project" value="TreeGrafter"/>
</dbReference>
<reference evidence="4" key="1">
    <citation type="journal article" date="2020" name="J. Eukaryot. Microbiol.">
        <title>De novo Sequencing, Assembly and Annotation of the Transcriptome for the Free-Living Testate Amoeba Arcella intermedia.</title>
        <authorList>
            <person name="Ribeiro G.M."/>
            <person name="Porfirio-Sousa A.L."/>
            <person name="Maurer-Alcala X.X."/>
            <person name="Katz L.A."/>
            <person name="Lahr D.J.G."/>
        </authorList>
    </citation>
    <scope>NUCLEOTIDE SEQUENCE</scope>
</reference>
<dbReference type="GO" id="GO:0007165">
    <property type="term" value="P:signal transduction"/>
    <property type="evidence" value="ECO:0007669"/>
    <property type="project" value="InterPro"/>
</dbReference>
<protein>
    <recommendedName>
        <fullName evidence="3">Rho-GAP domain-containing protein</fullName>
    </recommendedName>
</protein>
<dbReference type="Gene3D" id="1.10.555.10">
    <property type="entry name" value="Rho GTPase activation protein"/>
    <property type="match status" value="1"/>
</dbReference>
<dbReference type="EMBL" id="GIBP01006010">
    <property type="protein sequence ID" value="NDV34979.1"/>
    <property type="molecule type" value="Transcribed_RNA"/>
</dbReference>
<evidence type="ECO:0000259" key="3">
    <source>
        <dbReference type="PROSITE" id="PS50238"/>
    </source>
</evidence>
<comment type="function">
    <text evidence="2">Rho GTPase-activating protein involved in the signal transduction pathway.</text>
</comment>
<dbReference type="SUPFAM" id="SSF48350">
    <property type="entry name" value="GTPase activation domain, GAP"/>
    <property type="match status" value="1"/>
</dbReference>
<keyword evidence="1" id="KW-0343">GTPase activation</keyword>
<sequence length="267" mass="30338">MSQKRSPIKRVPNILIYLTQWVIEHGLVEGIFRKSGSAREIDQLKAKLDDGTIPPIDPKTNPNTIAALIKLFFRLLPVPLIPEDQYQLLMQLDCTSISISRIKCIIAAIPDAHFYCLKFICSFLLKFSQHSPITKMDVYNLGTVFATNIIRPSGNSGSLDDSLRVTDRVMIFNFMITNSHEIFEDKSLRKPDWYRELKTVAKQSSALSVEQSQSNKSTLEISKKESAMDILNFIHNNQKPDKLEIEGEEITLLIPTDPLPSFSKQED</sequence>
<dbReference type="InterPro" id="IPR050729">
    <property type="entry name" value="Rho-GAP"/>
</dbReference>
<evidence type="ECO:0000256" key="1">
    <source>
        <dbReference type="ARBA" id="ARBA00022468"/>
    </source>
</evidence>
<dbReference type="CDD" id="cd00159">
    <property type="entry name" value="RhoGAP"/>
    <property type="match status" value="1"/>
</dbReference>
<dbReference type="PANTHER" id="PTHR23176:SF129">
    <property type="entry name" value="RHO GTPASE ACTIVATING PROTEIN AT 16F, ISOFORM E-RELATED"/>
    <property type="match status" value="1"/>
</dbReference>
<accession>A0A6B2LD67</accession>
<feature type="domain" description="Rho-GAP" evidence="3">
    <location>
        <begin position="1"/>
        <end position="183"/>
    </location>
</feature>
<dbReference type="SMART" id="SM00324">
    <property type="entry name" value="RhoGAP"/>
    <property type="match status" value="1"/>
</dbReference>
<dbReference type="InterPro" id="IPR000198">
    <property type="entry name" value="RhoGAP_dom"/>
</dbReference>
<evidence type="ECO:0000313" key="4">
    <source>
        <dbReference type="EMBL" id="NDV34979.1"/>
    </source>
</evidence>
<dbReference type="Pfam" id="PF00620">
    <property type="entry name" value="RhoGAP"/>
    <property type="match status" value="1"/>
</dbReference>
<proteinExistence type="predicted"/>
<dbReference type="PROSITE" id="PS50238">
    <property type="entry name" value="RHOGAP"/>
    <property type="match status" value="1"/>
</dbReference>
<dbReference type="GO" id="GO:0005096">
    <property type="term" value="F:GTPase activator activity"/>
    <property type="evidence" value="ECO:0007669"/>
    <property type="project" value="UniProtKB-KW"/>
</dbReference>
<dbReference type="AlphaFoldDB" id="A0A6B2LD67"/>
<name>A0A6B2LD67_9EUKA</name>
<evidence type="ECO:0000256" key="2">
    <source>
        <dbReference type="ARBA" id="ARBA00037092"/>
    </source>
</evidence>
<dbReference type="PANTHER" id="PTHR23176">
    <property type="entry name" value="RHO/RAC/CDC GTPASE-ACTIVATING PROTEIN"/>
    <property type="match status" value="1"/>
</dbReference>
<dbReference type="InterPro" id="IPR008936">
    <property type="entry name" value="Rho_GTPase_activation_prot"/>
</dbReference>
<organism evidence="4">
    <name type="scientific">Arcella intermedia</name>
    <dbReference type="NCBI Taxonomy" id="1963864"/>
    <lineage>
        <taxon>Eukaryota</taxon>
        <taxon>Amoebozoa</taxon>
        <taxon>Tubulinea</taxon>
        <taxon>Elardia</taxon>
        <taxon>Arcellinida</taxon>
        <taxon>Sphaerothecina</taxon>
        <taxon>Arcellidae</taxon>
        <taxon>Arcella</taxon>
    </lineage>
</organism>